<comment type="caution">
    <text evidence="1">The sequence shown here is derived from an EMBL/GenBank/DDBJ whole genome shotgun (WGS) entry which is preliminary data.</text>
</comment>
<proteinExistence type="predicted"/>
<evidence type="ECO:0008006" key="3">
    <source>
        <dbReference type="Google" id="ProtNLM"/>
    </source>
</evidence>
<dbReference type="RefSeq" id="WP_013014469.1">
    <property type="nucleotide sequence ID" value="NZ_JBHSXZ010000035.1"/>
</dbReference>
<dbReference type="Pfam" id="PF11609">
    <property type="entry name" value="DUF3248"/>
    <property type="match status" value="1"/>
</dbReference>
<organism evidence="1 2">
    <name type="scientific">Meiothermus taiwanensis</name>
    <dbReference type="NCBI Taxonomy" id="172827"/>
    <lineage>
        <taxon>Bacteria</taxon>
        <taxon>Thermotogati</taxon>
        <taxon>Deinococcota</taxon>
        <taxon>Deinococci</taxon>
        <taxon>Thermales</taxon>
        <taxon>Thermaceae</taxon>
        <taxon>Meiothermus</taxon>
    </lineage>
</organism>
<dbReference type="AlphaFoldDB" id="A0A399E4E5"/>
<dbReference type="Proteomes" id="UP000266089">
    <property type="component" value="Unassembled WGS sequence"/>
</dbReference>
<name>A0A399E4E5_9DEIN</name>
<sequence>MSMDDLLERLGNHLVWRIGKAEAEEVLVVRVGLASAAPEFSHLARLRNVTDEEIEQLAQSGQLRVEWVN</sequence>
<dbReference type="OrthoDB" id="32991at2"/>
<protein>
    <recommendedName>
        <fullName evidence="3">DUF3248 domain-containing protein</fullName>
    </recommendedName>
</protein>
<evidence type="ECO:0000313" key="2">
    <source>
        <dbReference type="Proteomes" id="UP000266089"/>
    </source>
</evidence>
<dbReference type="EMBL" id="QWKX01000004">
    <property type="protein sequence ID" value="RIH79604.1"/>
    <property type="molecule type" value="Genomic_DNA"/>
</dbReference>
<dbReference type="Gene3D" id="3.10.20.570">
    <property type="entry name" value="Protein of unknown function DUF3248"/>
    <property type="match status" value="1"/>
</dbReference>
<dbReference type="InterPro" id="IPR021650">
    <property type="entry name" value="DUF3248"/>
</dbReference>
<evidence type="ECO:0000313" key="1">
    <source>
        <dbReference type="EMBL" id="RIH79604.1"/>
    </source>
</evidence>
<gene>
    <name evidence="1" type="ORF">Mcate_00243</name>
</gene>
<accession>A0A399E4E5</accession>
<reference evidence="1 2" key="1">
    <citation type="submission" date="2018-08" db="EMBL/GenBank/DDBJ databases">
        <title>Meiothermus cateniformans JCM 15151 genome sequencing project.</title>
        <authorList>
            <person name="Da Costa M.S."/>
            <person name="Albuquerque L."/>
            <person name="Raposo P."/>
            <person name="Froufe H.J.C."/>
            <person name="Barroso C.S."/>
            <person name="Egas C."/>
        </authorList>
    </citation>
    <scope>NUCLEOTIDE SEQUENCE [LARGE SCALE GENOMIC DNA]</scope>
    <source>
        <strain evidence="1 2">JCM 15151</strain>
    </source>
</reference>